<dbReference type="EnsemblProtists" id="EKX35843">
    <property type="protein sequence ID" value="EKX35843"/>
    <property type="gene ID" value="GUITHDRAFT_117991"/>
</dbReference>
<dbReference type="EMBL" id="JH993083">
    <property type="protein sequence ID" value="EKX35843.1"/>
    <property type="molecule type" value="Genomic_DNA"/>
</dbReference>
<dbReference type="KEGG" id="gtt:GUITHDRAFT_117991"/>
<dbReference type="InterPro" id="IPR029327">
    <property type="entry name" value="HAUS4"/>
</dbReference>
<dbReference type="GO" id="GO:0051225">
    <property type="term" value="P:spindle assembly"/>
    <property type="evidence" value="ECO:0007669"/>
    <property type="project" value="InterPro"/>
</dbReference>
<evidence type="ECO:0000256" key="1">
    <source>
        <dbReference type="SAM" id="Coils"/>
    </source>
</evidence>
<feature type="coiled-coil region" evidence="1">
    <location>
        <begin position="52"/>
        <end position="86"/>
    </location>
</feature>
<organism evidence="2">
    <name type="scientific">Guillardia theta (strain CCMP2712)</name>
    <name type="common">Cryptophyte</name>
    <dbReference type="NCBI Taxonomy" id="905079"/>
    <lineage>
        <taxon>Eukaryota</taxon>
        <taxon>Cryptophyceae</taxon>
        <taxon>Pyrenomonadales</taxon>
        <taxon>Geminigeraceae</taxon>
        <taxon>Guillardia</taxon>
    </lineage>
</organism>
<keyword evidence="1" id="KW-0175">Coiled coil</keyword>
<dbReference type="PaxDb" id="55529-EKX35843"/>
<dbReference type="PANTHER" id="PTHR16219:SF1">
    <property type="entry name" value="HAUS AUGMIN-LIKE COMPLEX SUBUNIT 4"/>
    <property type="match status" value="1"/>
</dbReference>
<reference evidence="4" key="2">
    <citation type="submission" date="2012-11" db="EMBL/GenBank/DDBJ databases">
        <authorList>
            <person name="Kuo A."/>
            <person name="Curtis B.A."/>
            <person name="Tanifuji G."/>
            <person name="Burki F."/>
            <person name="Gruber A."/>
            <person name="Irimia M."/>
            <person name="Maruyama S."/>
            <person name="Arias M.C."/>
            <person name="Ball S.G."/>
            <person name="Gile G.H."/>
            <person name="Hirakawa Y."/>
            <person name="Hopkins J.F."/>
            <person name="Rensing S.A."/>
            <person name="Schmutz J."/>
            <person name="Symeonidi A."/>
            <person name="Elias M."/>
            <person name="Eveleigh R.J."/>
            <person name="Herman E.K."/>
            <person name="Klute M.J."/>
            <person name="Nakayama T."/>
            <person name="Obornik M."/>
            <person name="Reyes-Prieto A."/>
            <person name="Armbrust E.V."/>
            <person name="Aves S.J."/>
            <person name="Beiko R.G."/>
            <person name="Coutinho P."/>
            <person name="Dacks J.B."/>
            <person name="Durnford D.G."/>
            <person name="Fast N.M."/>
            <person name="Green B.R."/>
            <person name="Grisdale C."/>
            <person name="Hempe F."/>
            <person name="Henrissat B."/>
            <person name="Hoppner M.P."/>
            <person name="Ishida K.-I."/>
            <person name="Kim E."/>
            <person name="Koreny L."/>
            <person name="Kroth P.G."/>
            <person name="Liu Y."/>
            <person name="Malik S.-B."/>
            <person name="Maier U.G."/>
            <person name="McRose D."/>
            <person name="Mock T."/>
            <person name="Neilson J.A."/>
            <person name="Onodera N.T."/>
            <person name="Poole A.M."/>
            <person name="Pritham E.J."/>
            <person name="Richards T.A."/>
            <person name="Rocap G."/>
            <person name="Roy S.W."/>
            <person name="Sarai C."/>
            <person name="Schaack S."/>
            <person name="Shirato S."/>
            <person name="Slamovits C.H."/>
            <person name="Spencer D.F."/>
            <person name="Suzuki S."/>
            <person name="Worden A.Z."/>
            <person name="Zauner S."/>
            <person name="Barry K."/>
            <person name="Bell C."/>
            <person name="Bharti A.K."/>
            <person name="Crow J.A."/>
            <person name="Grimwood J."/>
            <person name="Kramer R."/>
            <person name="Lindquist E."/>
            <person name="Lucas S."/>
            <person name="Salamov A."/>
            <person name="McFadden G.I."/>
            <person name="Lane C.E."/>
            <person name="Keeling P.J."/>
            <person name="Gray M.W."/>
            <person name="Grigoriev I.V."/>
            <person name="Archibald J.M."/>
        </authorList>
    </citation>
    <scope>NUCLEOTIDE SEQUENCE</scope>
    <source>
        <strain evidence="4">CCMP2712</strain>
    </source>
</reference>
<dbReference type="AlphaFoldDB" id="L1IHX3"/>
<name>L1IHX3_GUITC</name>
<dbReference type="GeneID" id="17292555"/>
<dbReference type="HOGENOM" id="CLU_2031117_0_0_1"/>
<reference evidence="3" key="3">
    <citation type="submission" date="2015-06" db="UniProtKB">
        <authorList>
            <consortium name="EnsemblProtists"/>
        </authorList>
    </citation>
    <scope>IDENTIFICATION</scope>
</reference>
<dbReference type="Proteomes" id="UP000011087">
    <property type="component" value="Unassembled WGS sequence"/>
</dbReference>
<reference evidence="2 4" key="1">
    <citation type="journal article" date="2012" name="Nature">
        <title>Algal genomes reveal evolutionary mosaicism and the fate of nucleomorphs.</title>
        <authorList>
            <consortium name="DOE Joint Genome Institute"/>
            <person name="Curtis B.A."/>
            <person name="Tanifuji G."/>
            <person name="Burki F."/>
            <person name="Gruber A."/>
            <person name="Irimia M."/>
            <person name="Maruyama S."/>
            <person name="Arias M.C."/>
            <person name="Ball S.G."/>
            <person name="Gile G.H."/>
            <person name="Hirakawa Y."/>
            <person name="Hopkins J.F."/>
            <person name="Kuo A."/>
            <person name="Rensing S.A."/>
            <person name="Schmutz J."/>
            <person name="Symeonidi A."/>
            <person name="Elias M."/>
            <person name="Eveleigh R.J."/>
            <person name="Herman E.K."/>
            <person name="Klute M.J."/>
            <person name="Nakayama T."/>
            <person name="Obornik M."/>
            <person name="Reyes-Prieto A."/>
            <person name="Armbrust E.V."/>
            <person name="Aves S.J."/>
            <person name="Beiko R.G."/>
            <person name="Coutinho P."/>
            <person name="Dacks J.B."/>
            <person name="Durnford D.G."/>
            <person name="Fast N.M."/>
            <person name="Green B.R."/>
            <person name="Grisdale C.J."/>
            <person name="Hempel F."/>
            <person name="Henrissat B."/>
            <person name="Hoppner M.P."/>
            <person name="Ishida K."/>
            <person name="Kim E."/>
            <person name="Koreny L."/>
            <person name="Kroth P.G."/>
            <person name="Liu Y."/>
            <person name="Malik S.B."/>
            <person name="Maier U.G."/>
            <person name="McRose D."/>
            <person name="Mock T."/>
            <person name="Neilson J.A."/>
            <person name="Onodera N.T."/>
            <person name="Poole A.M."/>
            <person name="Pritham E.J."/>
            <person name="Richards T.A."/>
            <person name="Rocap G."/>
            <person name="Roy S.W."/>
            <person name="Sarai C."/>
            <person name="Schaack S."/>
            <person name="Shirato S."/>
            <person name="Slamovits C.H."/>
            <person name="Spencer D.F."/>
            <person name="Suzuki S."/>
            <person name="Worden A.Z."/>
            <person name="Zauner S."/>
            <person name="Barry K."/>
            <person name="Bell C."/>
            <person name="Bharti A.K."/>
            <person name="Crow J.A."/>
            <person name="Grimwood J."/>
            <person name="Kramer R."/>
            <person name="Lindquist E."/>
            <person name="Lucas S."/>
            <person name="Salamov A."/>
            <person name="McFadden G.I."/>
            <person name="Lane C.E."/>
            <person name="Keeling P.J."/>
            <person name="Gray M.W."/>
            <person name="Grigoriev I.V."/>
            <person name="Archibald J.M."/>
        </authorList>
    </citation>
    <scope>NUCLEOTIDE SEQUENCE</scope>
    <source>
        <strain evidence="2 4">CCMP2712</strain>
    </source>
</reference>
<dbReference type="RefSeq" id="XP_005822823.1">
    <property type="nucleotide sequence ID" value="XM_005822766.1"/>
</dbReference>
<dbReference type="GO" id="GO:0051011">
    <property type="term" value="F:microtubule minus-end binding"/>
    <property type="evidence" value="ECO:0007669"/>
    <property type="project" value="TreeGrafter"/>
</dbReference>
<gene>
    <name evidence="2" type="ORF">GUITHDRAFT_117991</name>
</gene>
<dbReference type="GO" id="GO:0070652">
    <property type="term" value="C:HAUS complex"/>
    <property type="evidence" value="ECO:0007669"/>
    <property type="project" value="InterPro"/>
</dbReference>
<accession>L1IHX3</accession>
<proteinExistence type="predicted"/>
<dbReference type="Pfam" id="PF14735">
    <property type="entry name" value="HAUS4"/>
    <property type="match status" value="1"/>
</dbReference>
<evidence type="ECO:0000313" key="3">
    <source>
        <dbReference type="EnsemblProtists" id="EKX35843"/>
    </source>
</evidence>
<sequence length="122" mass="14021">MEVIVREYKIKGMPKWDETKKDFLLAFCEAQVLKVAKLQAEIRHDTYNSRTVPALSRILELLQQAKAEAQAEKSNLEKQLAEYEAGGSMMERLAHEMGELKVQLKEKQWALEQVKKGVLDGF</sequence>
<evidence type="ECO:0000313" key="2">
    <source>
        <dbReference type="EMBL" id="EKX35843.1"/>
    </source>
</evidence>
<protein>
    <submittedName>
        <fullName evidence="2 3">Uncharacterized protein</fullName>
    </submittedName>
</protein>
<dbReference type="PANTHER" id="PTHR16219">
    <property type="entry name" value="AUGMIN SUBUNIT 4 FAMILY MEMBER"/>
    <property type="match status" value="1"/>
</dbReference>
<keyword evidence="4" id="KW-1185">Reference proteome</keyword>
<evidence type="ECO:0000313" key="4">
    <source>
        <dbReference type="Proteomes" id="UP000011087"/>
    </source>
</evidence>